<protein>
    <submittedName>
        <fullName evidence="2">IS1 family transposase</fullName>
    </submittedName>
</protein>
<comment type="caution">
    <text evidence="2">The sequence shown here is derived from an EMBL/GenBank/DDBJ whole genome shotgun (WGS) entry which is preliminary data.</text>
</comment>
<accession>A0AAW4BK67</accession>
<sequence>MASKQFQNILHHITNLNYAQLKKLRHEVESNIATNQVGQAIADHEESISHCPHCDSHNLNRWGMTKQGIQRFKCKSCNKTFNALADSPLYRMKKAEKWIEYTKLMWEGVSLRKSAKALDITLRTSFRWRHMFIKAPASFNPSVLTGVIEADETSLPESFKGKRAINRKSRKRGGGKIE</sequence>
<dbReference type="Proteomes" id="UP000786185">
    <property type="component" value="Unassembled WGS sequence"/>
</dbReference>
<feature type="region of interest" description="Disordered" evidence="1">
    <location>
        <begin position="159"/>
        <end position="178"/>
    </location>
</feature>
<gene>
    <name evidence="2" type="ORF">ERJ77_25305</name>
</gene>
<feature type="compositionally biased region" description="Basic residues" evidence="1">
    <location>
        <begin position="161"/>
        <end position="178"/>
    </location>
</feature>
<evidence type="ECO:0000256" key="1">
    <source>
        <dbReference type="SAM" id="MobiDB-lite"/>
    </source>
</evidence>
<name>A0AAW4BK67_VIBAN</name>
<feature type="non-terminal residue" evidence="2">
    <location>
        <position position="178"/>
    </location>
</feature>
<proteinExistence type="predicted"/>
<dbReference type="AlphaFoldDB" id="A0AAW4BK67"/>
<reference evidence="2" key="1">
    <citation type="journal article" date="2021" name="PeerJ">
        <title>Analysis of 44 Vibrio anguillarum genomes reveals high genetic diversity.</title>
        <authorList>
            <person name="Hansen M.J."/>
            <person name="Dalsgaard I."/>
        </authorList>
    </citation>
    <scope>NUCLEOTIDE SEQUENCE</scope>
    <source>
        <strain evidence="2">850617-1/1</strain>
    </source>
</reference>
<dbReference type="EMBL" id="SCLC01001281">
    <property type="protein sequence ID" value="MBF4437739.1"/>
    <property type="molecule type" value="Genomic_DNA"/>
</dbReference>
<evidence type="ECO:0000313" key="3">
    <source>
        <dbReference type="Proteomes" id="UP000786185"/>
    </source>
</evidence>
<evidence type="ECO:0000313" key="2">
    <source>
        <dbReference type="EMBL" id="MBF4437739.1"/>
    </source>
</evidence>
<organism evidence="2 3">
    <name type="scientific">Vibrio anguillarum</name>
    <name type="common">Listonella anguillarum</name>
    <dbReference type="NCBI Taxonomy" id="55601"/>
    <lineage>
        <taxon>Bacteria</taxon>
        <taxon>Pseudomonadati</taxon>
        <taxon>Pseudomonadota</taxon>
        <taxon>Gammaproteobacteria</taxon>
        <taxon>Vibrionales</taxon>
        <taxon>Vibrionaceae</taxon>
        <taxon>Vibrio</taxon>
    </lineage>
</organism>